<gene>
    <name evidence="3" type="ORF">NADFUDRAFT_83666</name>
</gene>
<protein>
    <submittedName>
        <fullName evidence="3">UMP1-domain-containing protein</fullName>
    </submittedName>
</protein>
<dbReference type="InterPro" id="IPR008012">
    <property type="entry name" value="Ump1"/>
</dbReference>
<proteinExistence type="inferred from homology"/>
<dbReference type="EMBL" id="KV454411">
    <property type="protein sequence ID" value="ODQ64794.1"/>
    <property type="molecule type" value="Genomic_DNA"/>
</dbReference>
<evidence type="ECO:0000313" key="3">
    <source>
        <dbReference type="EMBL" id="ODQ64794.1"/>
    </source>
</evidence>
<reference evidence="3 4" key="1">
    <citation type="journal article" date="2016" name="Proc. Natl. Acad. Sci. U.S.A.">
        <title>Comparative genomics of biotechnologically important yeasts.</title>
        <authorList>
            <person name="Riley R."/>
            <person name="Haridas S."/>
            <person name="Wolfe K.H."/>
            <person name="Lopes M.R."/>
            <person name="Hittinger C.T."/>
            <person name="Goeker M."/>
            <person name="Salamov A.A."/>
            <person name="Wisecaver J.H."/>
            <person name="Long T.M."/>
            <person name="Calvey C.H."/>
            <person name="Aerts A.L."/>
            <person name="Barry K.W."/>
            <person name="Choi C."/>
            <person name="Clum A."/>
            <person name="Coughlan A.Y."/>
            <person name="Deshpande S."/>
            <person name="Douglass A.P."/>
            <person name="Hanson S.J."/>
            <person name="Klenk H.-P."/>
            <person name="LaButti K.M."/>
            <person name="Lapidus A."/>
            <person name="Lindquist E.A."/>
            <person name="Lipzen A.M."/>
            <person name="Meier-Kolthoff J.P."/>
            <person name="Ohm R.A."/>
            <person name="Otillar R.P."/>
            <person name="Pangilinan J.L."/>
            <person name="Peng Y."/>
            <person name="Rokas A."/>
            <person name="Rosa C.A."/>
            <person name="Scheuner C."/>
            <person name="Sibirny A.A."/>
            <person name="Slot J.C."/>
            <person name="Stielow J.B."/>
            <person name="Sun H."/>
            <person name="Kurtzman C.P."/>
            <person name="Blackwell M."/>
            <person name="Grigoriev I.V."/>
            <person name="Jeffries T.W."/>
        </authorList>
    </citation>
    <scope>NUCLEOTIDE SEQUENCE [LARGE SCALE GENOMIC DNA]</scope>
    <source>
        <strain evidence="3 4">DSM 6958</strain>
    </source>
</reference>
<organism evidence="3 4">
    <name type="scientific">Nadsonia fulvescens var. elongata DSM 6958</name>
    <dbReference type="NCBI Taxonomy" id="857566"/>
    <lineage>
        <taxon>Eukaryota</taxon>
        <taxon>Fungi</taxon>
        <taxon>Dikarya</taxon>
        <taxon>Ascomycota</taxon>
        <taxon>Saccharomycotina</taxon>
        <taxon>Dipodascomycetes</taxon>
        <taxon>Dipodascales</taxon>
        <taxon>Dipodascales incertae sedis</taxon>
        <taxon>Nadsonia</taxon>
    </lineage>
</organism>
<keyword evidence="1" id="KW-0143">Chaperone</keyword>
<sequence length="163" mass="18559">MIFKVSRKTNELIVQQSLRFIPTSSAPSTVDSTSYGQGAPSISTLRDTLREGNGPASISSQLNNRHPLEARVAQWEETQLNMRLENYRRLFGAAEPIRRTMELEIVKNTEFVPSVLERKAASSVHSDILRNKECDVDWEDIYSGAESFKVNDFHSELERKMNI</sequence>
<dbReference type="AlphaFoldDB" id="A0A1E3PHV0"/>
<dbReference type="GO" id="GO:0005634">
    <property type="term" value="C:nucleus"/>
    <property type="evidence" value="ECO:0007669"/>
    <property type="project" value="TreeGrafter"/>
</dbReference>
<dbReference type="PANTHER" id="PTHR12828">
    <property type="entry name" value="PROTEASOME MATURATION PROTEIN UMP1"/>
    <property type="match status" value="1"/>
</dbReference>
<evidence type="ECO:0000313" key="4">
    <source>
        <dbReference type="Proteomes" id="UP000095009"/>
    </source>
</evidence>
<evidence type="ECO:0000256" key="2">
    <source>
        <dbReference type="ARBA" id="ARBA00043974"/>
    </source>
</evidence>
<dbReference type="Pfam" id="PF05348">
    <property type="entry name" value="UMP1"/>
    <property type="match status" value="1"/>
</dbReference>
<accession>A0A1E3PHV0</accession>
<name>A0A1E3PHV0_9ASCO</name>
<keyword evidence="4" id="KW-1185">Reference proteome</keyword>
<dbReference type="Proteomes" id="UP000095009">
    <property type="component" value="Unassembled WGS sequence"/>
</dbReference>
<dbReference type="GO" id="GO:0005737">
    <property type="term" value="C:cytoplasm"/>
    <property type="evidence" value="ECO:0007669"/>
    <property type="project" value="TreeGrafter"/>
</dbReference>
<dbReference type="OrthoDB" id="15001at2759"/>
<comment type="similarity">
    <text evidence="2">Belongs to the POMP/UMP1 family.</text>
</comment>
<dbReference type="GO" id="GO:0043248">
    <property type="term" value="P:proteasome assembly"/>
    <property type="evidence" value="ECO:0007669"/>
    <property type="project" value="InterPro"/>
</dbReference>
<dbReference type="STRING" id="857566.A0A1E3PHV0"/>
<dbReference type="PANTHER" id="PTHR12828:SF3">
    <property type="entry name" value="PROTEASOME MATURATION PROTEIN"/>
    <property type="match status" value="1"/>
</dbReference>
<evidence type="ECO:0000256" key="1">
    <source>
        <dbReference type="ARBA" id="ARBA00023186"/>
    </source>
</evidence>